<dbReference type="EMBL" id="KV417498">
    <property type="protein sequence ID" value="KZP29406.1"/>
    <property type="molecule type" value="Genomic_DNA"/>
</dbReference>
<evidence type="ECO:0000259" key="2">
    <source>
        <dbReference type="Pfam" id="PF18721"/>
    </source>
</evidence>
<evidence type="ECO:0000313" key="3">
    <source>
        <dbReference type="EMBL" id="KZP29406.1"/>
    </source>
</evidence>
<dbReference type="InterPro" id="IPR041539">
    <property type="entry name" value="CxC5"/>
</dbReference>
<organism evidence="3 4">
    <name type="scientific">Athelia psychrophila</name>
    <dbReference type="NCBI Taxonomy" id="1759441"/>
    <lineage>
        <taxon>Eukaryota</taxon>
        <taxon>Fungi</taxon>
        <taxon>Dikarya</taxon>
        <taxon>Basidiomycota</taxon>
        <taxon>Agaricomycotina</taxon>
        <taxon>Agaricomycetes</taxon>
        <taxon>Agaricomycetidae</taxon>
        <taxon>Atheliales</taxon>
        <taxon>Atheliaceae</taxon>
        <taxon>Athelia</taxon>
    </lineage>
</organism>
<evidence type="ECO:0000313" key="4">
    <source>
        <dbReference type="Proteomes" id="UP000076532"/>
    </source>
</evidence>
<dbReference type="Pfam" id="PF18721">
    <property type="entry name" value="CxC6"/>
    <property type="match status" value="1"/>
</dbReference>
<reference evidence="3 4" key="1">
    <citation type="journal article" date="2016" name="Mol. Biol. Evol.">
        <title>Comparative Genomics of Early-Diverging Mushroom-Forming Fungi Provides Insights into the Origins of Lignocellulose Decay Capabilities.</title>
        <authorList>
            <person name="Nagy L.G."/>
            <person name="Riley R."/>
            <person name="Tritt A."/>
            <person name="Adam C."/>
            <person name="Daum C."/>
            <person name="Floudas D."/>
            <person name="Sun H."/>
            <person name="Yadav J.S."/>
            <person name="Pangilinan J."/>
            <person name="Larsson K.H."/>
            <person name="Matsuura K."/>
            <person name="Barry K."/>
            <person name="Labutti K."/>
            <person name="Kuo R."/>
            <person name="Ohm R.A."/>
            <person name="Bhattacharya S.S."/>
            <person name="Shirouzu T."/>
            <person name="Yoshinaga Y."/>
            <person name="Martin F.M."/>
            <person name="Grigoriev I.V."/>
            <person name="Hibbett D.S."/>
        </authorList>
    </citation>
    <scope>NUCLEOTIDE SEQUENCE [LARGE SCALE GENOMIC DNA]</scope>
    <source>
        <strain evidence="3 4">CBS 109695</strain>
    </source>
</reference>
<keyword evidence="4" id="KW-1185">Reference proteome</keyword>
<dbReference type="InterPro" id="IPR040898">
    <property type="entry name" value="CxC6"/>
</dbReference>
<dbReference type="OrthoDB" id="2501483at2759"/>
<dbReference type="Proteomes" id="UP000076532">
    <property type="component" value="Unassembled WGS sequence"/>
</dbReference>
<dbReference type="AlphaFoldDB" id="A0A166SG42"/>
<sequence>LALKKAESRKVVLYTLSDGPLAAYHVHLYCESCKISYHHNFSVSQADDRLEHKFVERKVIDLWINMMLVLTSAINCARLYNLSIGQDSGPLLAGWPTYTLSSDHVWDAFIILSLLEDHQTQKSILCVPHGGGIWLYGHDKLHHVCDKCSHIFTDKDGNSRFYFVVVIDGISIGCPCCGKHNCHLPLPNNRHHFCATHEELNNQCAIVGCEEPVADRGPGLPKAFTCPNPEHQEIEQARTEKGQAHFVLKERLLQQRICAQFGRRRSHNKQIFVAPCGTIIARETFFGAEAISSIAEMIVRTYHINDLMPNHIFFDNNCTLGKFVQSNPIFQRVCLTVDIFHFACGHSESDTFCQQNCNPHAYPELLREDGQ</sequence>
<feature type="non-terminal residue" evidence="3">
    <location>
        <position position="1"/>
    </location>
</feature>
<feature type="domain" description="CxC5 like cysteine cluster associated with KDZ" evidence="1">
    <location>
        <begin position="3"/>
        <end position="83"/>
    </location>
</feature>
<accession>A0A166SG42</accession>
<feature type="domain" description="CxC6 like cysteine cluster associated with KDZ" evidence="2">
    <location>
        <begin position="166"/>
        <end position="236"/>
    </location>
</feature>
<proteinExistence type="predicted"/>
<name>A0A166SG42_9AGAM</name>
<evidence type="ECO:0000259" key="1">
    <source>
        <dbReference type="Pfam" id="PF18718"/>
    </source>
</evidence>
<dbReference type="STRING" id="436010.A0A166SG42"/>
<protein>
    <recommendedName>
        <fullName evidence="5">CxC6 like cysteine cluster associated with KDZ domain-containing protein</fullName>
    </recommendedName>
</protein>
<gene>
    <name evidence="3" type="ORF">FIBSPDRAFT_727349</name>
</gene>
<evidence type="ECO:0008006" key="5">
    <source>
        <dbReference type="Google" id="ProtNLM"/>
    </source>
</evidence>
<dbReference type="Pfam" id="PF18718">
    <property type="entry name" value="CxC5"/>
    <property type="match status" value="1"/>
</dbReference>